<gene>
    <name evidence="7" type="ORF">GJ699_16790</name>
</gene>
<keyword evidence="3" id="KW-0731">Sigma factor</keyword>
<sequence length="179" mass="20033">MPLAESAPEHQLDVLYISHYDWLRGWLRAKLGCAHEAADVAQDTFMRIIASRDALLGVRQQPRAYLTTTAKHLLIDRARRKLLHDTYLAELALVAASAEGYPSPEQTMLALQALDQIAQALERVPPKAREAFMLHYLDDQPQSEVAARLGISTRMVQKYLVQALLQCRLKCAAMAEAAL</sequence>
<dbReference type="SUPFAM" id="SSF88946">
    <property type="entry name" value="Sigma2 domain of RNA polymerase sigma factors"/>
    <property type="match status" value="1"/>
</dbReference>
<dbReference type="InterPro" id="IPR013324">
    <property type="entry name" value="RNA_pol_sigma_r3/r4-like"/>
</dbReference>
<dbReference type="Pfam" id="PF04542">
    <property type="entry name" value="Sigma70_r2"/>
    <property type="match status" value="1"/>
</dbReference>
<dbReference type="InterPro" id="IPR013325">
    <property type="entry name" value="RNA_pol_sigma_r2"/>
</dbReference>
<evidence type="ECO:0000259" key="5">
    <source>
        <dbReference type="Pfam" id="PF04542"/>
    </source>
</evidence>
<comment type="similarity">
    <text evidence="1">Belongs to the sigma-70 factor family. ECF subfamily.</text>
</comment>
<dbReference type="CDD" id="cd06171">
    <property type="entry name" value="Sigma70_r4"/>
    <property type="match status" value="1"/>
</dbReference>
<keyword evidence="4" id="KW-0804">Transcription</keyword>
<accession>A0A6I2L0I1</accession>
<evidence type="ECO:0000256" key="4">
    <source>
        <dbReference type="ARBA" id="ARBA00023163"/>
    </source>
</evidence>
<dbReference type="InterPro" id="IPR036388">
    <property type="entry name" value="WH-like_DNA-bd_sf"/>
</dbReference>
<evidence type="ECO:0000256" key="2">
    <source>
        <dbReference type="ARBA" id="ARBA00023015"/>
    </source>
</evidence>
<dbReference type="InterPro" id="IPR039425">
    <property type="entry name" value="RNA_pol_sigma-70-like"/>
</dbReference>
<dbReference type="GO" id="GO:0016987">
    <property type="term" value="F:sigma factor activity"/>
    <property type="evidence" value="ECO:0007669"/>
    <property type="project" value="UniProtKB-KW"/>
</dbReference>
<dbReference type="InterPro" id="IPR007627">
    <property type="entry name" value="RNA_pol_sigma70_r2"/>
</dbReference>
<dbReference type="PANTHER" id="PTHR43133:SF63">
    <property type="entry name" value="RNA POLYMERASE SIGMA FACTOR FECI-RELATED"/>
    <property type="match status" value="1"/>
</dbReference>
<comment type="caution">
    <text evidence="7">The sequence shown here is derived from an EMBL/GenBank/DDBJ whole genome shotgun (WGS) entry which is preliminary data.</text>
</comment>
<protein>
    <submittedName>
        <fullName evidence="7">Sigma-70 family RNA polymerase sigma factor</fullName>
    </submittedName>
</protein>
<dbReference type="SUPFAM" id="SSF88659">
    <property type="entry name" value="Sigma3 and sigma4 domains of RNA polymerase sigma factors"/>
    <property type="match status" value="1"/>
</dbReference>
<evidence type="ECO:0000259" key="6">
    <source>
        <dbReference type="Pfam" id="PF08281"/>
    </source>
</evidence>
<evidence type="ECO:0000256" key="3">
    <source>
        <dbReference type="ARBA" id="ARBA00023082"/>
    </source>
</evidence>
<feature type="domain" description="RNA polymerase sigma factor 70 region 4 type 2" evidence="6">
    <location>
        <begin position="115"/>
        <end position="167"/>
    </location>
</feature>
<dbReference type="InterPro" id="IPR014284">
    <property type="entry name" value="RNA_pol_sigma-70_dom"/>
</dbReference>
<evidence type="ECO:0000313" key="7">
    <source>
        <dbReference type="EMBL" id="MRW91651.1"/>
    </source>
</evidence>
<organism evidence="7 8">
    <name type="scientific">Duganella guangzhouensis</name>
    <dbReference type="NCBI Taxonomy" id="2666084"/>
    <lineage>
        <taxon>Bacteria</taxon>
        <taxon>Pseudomonadati</taxon>
        <taxon>Pseudomonadota</taxon>
        <taxon>Betaproteobacteria</taxon>
        <taxon>Burkholderiales</taxon>
        <taxon>Oxalobacteraceae</taxon>
        <taxon>Telluria group</taxon>
        <taxon>Duganella</taxon>
    </lineage>
</organism>
<keyword evidence="2" id="KW-0805">Transcription regulation</keyword>
<dbReference type="Gene3D" id="1.10.1740.10">
    <property type="match status" value="1"/>
</dbReference>
<dbReference type="EMBL" id="WKJK01000008">
    <property type="protein sequence ID" value="MRW91651.1"/>
    <property type="molecule type" value="Genomic_DNA"/>
</dbReference>
<dbReference type="Pfam" id="PF08281">
    <property type="entry name" value="Sigma70_r4_2"/>
    <property type="match status" value="1"/>
</dbReference>
<evidence type="ECO:0000313" key="8">
    <source>
        <dbReference type="Proteomes" id="UP000433309"/>
    </source>
</evidence>
<evidence type="ECO:0000256" key="1">
    <source>
        <dbReference type="ARBA" id="ARBA00010641"/>
    </source>
</evidence>
<proteinExistence type="inferred from homology"/>
<dbReference type="PANTHER" id="PTHR43133">
    <property type="entry name" value="RNA POLYMERASE ECF-TYPE SIGMA FACTO"/>
    <property type="match status" value="1"/>
</dbReference>
<feature type="domain" description="RNA polymerase sigma-70 region 2" evidence="5">
    <location>
        <begin position="15"/>
        <end position="81"/>
    </location>
</feature>
<dbReference type="NCBIfam" id="TIGR02937">
    <property type="entry name" value="sigma70-ECF"/>
    <property type="match status" value="1"/>
</dbReference>
<keyword evidence="8" id="KW-1185">Reference proteome</keyword>
<name>A0A6I2L0I1_9BURK</name>
<dbReference type="Gene3D" id="1.10.10.10">
    <property type="entry name" value="Winged helix-like DNA-binding domain superfamily/Winged helix DNA-binding domain"/>
    <property type="match status" value="1"/>
</dbReference>
<dbReference type="AlphaFoldDB" id="A0A6I2L0I1"/>
<dbReference type="InterPro" id="IPR013249">
    <property type="entry name" value="RNA_pol_sigma70_r4_t2"/>
</dbReference>
<dbReference type="Proteomes" id="UP000433309">
    <property type="component" value="Unassembled WGS sequence"/>
</dbReference>
<dbReference type="GO" id="GO:0006352">
    <property type="term" value="P:DNA-templated transcription initiation"/>
    <property type="evidence" value="ECO:0007669"/>
    <property type="project" value="InterPro"/>
</dbReference>
<dbReference type="GO" id="GO:0003677">
    <property type="term" value="F:DNA binding"/>
    <property type="evidence" value="ECO:0007669"/>
    <property type="project" value="InterPro"/>
</dbReference>
<reference evidence="7 8" key="1">
    <citation type="submission" date="2019-11" db="EMBL/GenBank/DDBJ databases">
        <title>Novel species isolated from a subtropical stream in China.</title>
        <authorList>
            <person name="Lu H."/>
        </authorList>
    </citation>
    <scope>NUCLEOTIDE SEQUENCE [LARGE SCALE GENOMIC DNA]</scope>
    <source>
        <strain evidence="7 8">FT80W</strain>
    </source>
</reference>